<keyword evidence="1" id="KW-0175">Coiled coil</keyword>
<evidence type="ECO:0000256" key="1">
    <source>
        <dbReference type="SAM" id="Coils"/>
    </source>
</evidence>
<proteinExistence type="predicted"/>
<dbReference type="EMBL" id="JBBPBM010000124">
    <property type="protein sequence ID" value="KAK8505755.1"/>
    <property type="molecule type" value="Genomic_DNA"/>
</dbReference>
<evidence type="ECO:0000313" key="3">
    <source>
        <dbReference type="EMBL" id="KAK8505755.1"/>
    </source>
</evidence>
<feature type="coiled-coil region" evidence="1">
    <location>
        <begin position="53"/>
        <end position="108"/>
    </location>
</feature>
<accession>A0ABR2BFX5</accession>
<feature type="chain" id="PRO_5046105914" evidence="2">
    <location>
        <begin position="22"/>
        <end position="190"/>
    </location>
</feature>
<organism evidence="3 4">
    <name type="scientific">Hibiscus sabdariffa</name>
    <name type="common">roselle</name>
    <dbReference type="NCBI Taxonomy" id="183260"/>
    <lineage>
        <taxon>Eukaryota</taxon>
        <taxon>Viridiplantae</taxon>
        <taxon>Streptophyta</taxon>
        <taxon>Embryophyta</taxon>
        <taxon>Tracheophyta</taxon>
        <taxon>Spermatophyta</taxon>
        <taxon>Magnoliopsida</taxon>
        <taxon>eudicotyledons</taxon>
        <taxon>Gunneridae</taxon>
        <taxon>Pentapetalae</taxon>
        <taxon>rosids</taxon>
        <taxon>malvids</taxon>
        <taxon>Malvales</taxon>
        <taxon>Malvaceae</taxon>
        <taxon>Malvoideae</taxon>
        <taxon>Hibiscus</taxon>
    </lineage>
</organism>
<name>A0ABR2BFX5_9ROSI</name>
<gene>
    <name evidence="3" type="ORF">V6N12_024738</name>
</gene>
<protein>
    <submittedName>
        <fullName evidence="3">Uncharacterized protein</fullName>
    </submittedName>
</protein>
<feature type="signal peptide" evidence="2">
    <location>
        <begin position="1"/>
        <end position="21"/>
    </location>
</feature>
<dbReference type="Proteomes" id="UP001472677">
    <property type="component" value="Unassembled WGS sequence"/>
</dbReference>
<comment type="caution">
    <text evidence="3">The sequence shown here is derived from an EMBL/GenBank/DDBJ whole genome shotgun (WGS) entry which is preliminary data.</text>
</comment>
<keyword evidence="2" id="KW-0732">Signal</keyword>
<keyword evidence="4" id="KW-1185">Reference proteome</keyword>
<feature type="coiled-coil region" evidence="1">
    <location>
        <begin position="156"/>
        <end position="190"/>
    </location>
</feature>
<evidence type="ECO:0000256" key="2">
    <source>
        <dbReference type="SAM" id="SignalP"/>
    </source>
</evidence>
<reference evidence="3 4" key="1">
    <citation type="journal article" date="2024" name="G3 (Bethesda)">
        <title>Genome assembly of Hibiscus sabdariffa L. provides insights into metabolisms of medicinal natural products.</title>
        <authorList>
            <person name="Kim T."/>
        </authorList>
    </citation>
    <scope>NUCLEOTIDE SEQUENCE [LARGE SCALE GENOMIC DNA]</scope>
    <source>
        <strain evidence="3">TK-2024</strain>
        <tissue evidence="3">Old leaves</tissue>
    </source>
</reference>
<evidence type="ECO:0000313" key="4">
    <source>
        <dbReference type="Proteomes" id="UP001472677"/>
    </source>
</evidence>
<sequence length="190" mass="20992">MLPCLLLLRLFALAIPILVHEVRNTRKGRNMANLPEVTDHGAGGNMDYLSTKFKGLLNQFANLLHEIMKLEEEKNASLSRATAAELQINELEKEMASLNAKLLEMIVAVDRFMHFTASNTGTSSSNMGGLPPITDRGVGGNIDYLSAQVSSLINRAKNLFDDRNRLQGEKDAAEIRATNAEKRNAELEKL</sequence>